<evidence type="ECO:0000313" key="3">
    <source>
        <dbReference type="EMBL" id="MBB4098590.1"/>
    </source>
</evidence>
<feature type="domain" description="DUF4166" evidence="2">
    <location>
        <begin position="378"/>
        <end position="531"/>
    </location>
</feature>
<dbReference type="Pfam" id="PF13761">
    <property type="entry name" value="DUF4166"/>
    <property type="match status" value="1"/>
</dbReference>
<evidence type="ECO:0000259" key="2">
    <source>
        <dbReference type="Pfam" id="PF13761"/>
    </source>
</evidence>
<sequence>MSRILVIGGYGGFGARLSRRLLGAGHAVLVAGRSHDKAAAFCAAHPGAEPIVADRTNGIGMVLARERPDLVIDAAGPFQGSGTTVPEACIAMRIPYLDLADARDFVTGIAALNKGSKVEVPILSGASSLPALSGAVARELARGLARVERVEIALSASNRAVAGLAVAEAILSYVGRPVRLWRGQRWAQAAGWQALRREAFAIPGSAPLRRWVALAEVPDLSLMPEALPGKPAVTFRAGTEQGLHMLGLWAMSWPVRWGWVGTLRGAAPWLHQLQRFTGWARSDRSAMTVTLTGSGVERRWTLIAEKGDGPEIPTLAAQLLAEEVLAGRVAPGARDASGLLALDQFEPLFAGLAIRHATTERLVDPLYARAMGARFAKLPGRVREMHDFTGDAGAQGEGVVRRGKGLAWLVGRMMGFPPAGDHPLHVAFSARHGKERWTRDFGGQAFSSALSQVGQGVAERFGPLRFAFDLPSDGEGLRMVLRGWTAFGVPMPRRLGPRIAAREWQEDGRFRFEVGVSLPLLGEVVHYAGWLVRA</sequence>
<dbReference type="InterPro" id="IPR036291">
    <property type="entry name" value="NAD(P)-bd_dom_sf"/>
</dbReference>
<dbReference type="Pfam" id="PF03435">
    <property type="entry name" value="Sacchrp_dh_NADP"/>
    <property type="match status" value="1"/>
</dbReference>
<accession>A0A7W6JSB1</accession>
<feature type="domain" description="Saccharopine dehydrogenase NADP binding" evidence="1">
    <location>
        <begin position="4"/>
        <end position="100"/>
    </location>
</feature>
<proteinExistence type="predicted"/>
<evidence type="ECO:0000313" key="4">
    <source>
        <dbReference type="Proteomes" id="UP000557392"/>
    </source>
</evidence>
<dbReference type="RefSeq" id="WP_183997506.1">
    <property type="nucleotide sequence ID" value="NZ_JACIEH010000002.1"/>
</dbReference>
<dbReference type="AlphaFoldDB" id="A0A7W6JSB1"/>
<reference evidence="3 4" key="1">
    <citation type="submission" date="2020-08" db="EMBL/GenBank/DDBJ databases">
        <title>Genomic Encyclopedia of Type Strains, Phase IV (KMG-IV): sequencing the most valuable type-strain genomes for metagenomic binning, comparative biology and taxonomic classification.</title>
        <authorList>
            <person name="Goeker M."/>
        </authorList>
    </citation>
    <scope>NUCLEOTIDE SEQUENCE [LARGE SCALE GENOMIC DNA]</scope>
    <source>
        <strain evidence="3 4">DSM 101806</strain>
    </source>
</reference>
<keyword evidence="4" id="KW-1185">Reference proteome</keyword>
<dbReference type="Gene3D" id="3.40.50.720">
    <property type="entry name" value="NAD(P)-binding Rossmann-like Domain"/>
    <property type="match status" value="1"/>
</dbReference>
<dbReference type="PANTHER" id="PTHR43796:SF2">
    <property type="entry name" value="CARBOXYNORSPERMIDINE SYNTHASE"/>
    <property type="match status" value="1"/>
</dbReference>
<organism evidence="3 4">
    <name type="scientific">Sphingomonas kyeonggiensis</name>
    <dbReference type="NCBI Taxonomy" id="1268553"/>
    <lineage>
        <taxon>Bacteria</taxon>
        <taxon>Pseudomonadati</taxon>
        <taxon>Pseudomonadota</taxon>
        <taxon>Alphaproteobacteria</taxon>
        <taxon>Sphingomonadales</taxon>
        <taxon>Sphingomonadaceae</taxon>
        <taxon>Sphingomonas</taxon>
    </lineage>
</organism>
<dbReference type="EMBL" id="JACIEH010000002">
    <property type="protein sequence ID" value="MBB4098590.1"/>
    <property type="molecule type" value="Genomic_DNA"/>
</dbReference>
<evidence type="ECO:0008006" key="5">
    <source>
        <dbReference type="Google" id="ProtNLM"/>
    </source>
</evidence>
<protein>
    <recommendedName>
        <fullName evidence="5">Saccharopine dehydrogenase</fullName>
    </recommendedName>
</protein>
<dbReference type="SUPFAM" id="SSF51735">
    <property type="entry name" value="NAD(P)-binding Rossmann-fold domains"/>
    <property type="match status" value="1"/>
</dbReference>
<comment type="caution">
    <text evidence="3">The sequence shown here is derived from an EMBL/GenBank/DDBJ whole genome shotgun (WGS) entry which is preliminary data.</text>
</comment>
<name>A0A7W6JSB1_9SPHN</name>
<dbReference type="PANTHER" id="PTHR43796">
    <property type="entry name" value="CARBOXYNORSPERMIDINE SYNTHASE"/>
    <property type="match status" value="1"/>
</dbReference>
<dbReference type="InterPro" id="IPR025311">
    <property type="entry name" value="DUF4166"/>
</dbReference>
<dbReference type="Proteomes" id="UP000557392">
    <property type="component" value="Unassembled WGS sequence"/>
</dbReference>
<evidence type="ECO:0000259" key="1">
    <source>
        <dbReference type="Pfam" id="PF03435"/>
    </source>
</evidence>
<dbReference type="InterPro" id="IPR005097">
    <property type="entry name" value="Sacchrp_dh_NADP-bd"/>
</dbReference>
<gene>
    <name evidence="3" type="ORF">GGR46_002154</name>
</gene>